<accession>A0A7G7YR63</accession>
<dbReference type="AlphaFoldDB" id="A0A7G7YR63"/>
<dbReference type="EMBL" id="CP046883">
    <property type="protein sequence ID" value="QNH96983.1"/>
    <property type="molecule type" value="Genomic_DNA"/>
</dbReference>
<protein>
    <submittedName>
        <fullName evidence="1">Uncharacterized protein</fullName>
    </submittedName>
</protein>
<keyword evidence="2" id="KW-1185">Reference proteome</keyword>
<evidence type="ECO:0000313" key="1">
    <source>
        <dbReference type="EMBL" id="QNH96983.1"/>
    </source>
</evidence>
<gene>
    <name evidence="1" type="ORF">GP473_06355</name>
</gene>
<proteinExistence type="predicted"/>
<evidence type="ECO:0000313" key="2">
    <source>
        <dbReference type="Proteomes" id="UP000515275"/>
    </source>
</evidence>
<dbReference type="KEGG" id="cans:GP473_06355"/>
<organism evidence="1 2">
    <name type="scientific">Corynebacterium anserum</name>
    <dbReference type="NCBI Taxonomy" id="2684406"/>
    <lineage>
        <taxon>Bacteria</taxon>
        <taxon>Bacillati</taxon>
        <taxon>Actinomycetota</taxon>
        <taxon>Actinomycetes</taxon>
        <taxon>Mycobacteriales</taxon>
        <taxon>Corynebacteriaceae</taxon>
        <taxon>Corynebacterium</taxon>
    </lineage>
</organism>
<dbReference type="Proteomes" id="UP000515275">
    <property type="component" value="Chromosome"/>
</dbReference>
<sequence>MLHAVSYALLDSLNVLLVGVLFAVAVIHARTGKYARVASLLVFGDWFGVFLLSLATLLFFDWIGEPVRHFLESPIMGYTLVAVGLLSAVLSFRGGDPAPLINTLVAPLKAPNATTFTAGMVLGIIQSATSFPFFAGLGYLSVTDIPMGAKYLGVVLYASLALSLPFVFAMLIGFIQRHPESPVALLIEKMGRHKERLTAGSGYIVAAVLVFIGVLKLIDTMG</sequence>
<reference evidence="1 2" key="1">
    <citation type="submission" date="2019-12" db="EMBL/GenBank/DDBJ databases">
        <title>Corynebacterium sp. nov., isolated from feces of the Anser Albifrons in China.</title>
        <authorList>
            <person name="Liu Q."/>
        </authorList>
    </citation>
    <scope>NUCLEOTIDE SEQUENCE [LARGE SCALE GENOMIC DNA]</scope>
    <source>
        <strain evidence="1 2">23H37-10</strain>
    </source>
</reference>
<name>A0A7G7YR63_9CORY</name>